<name>K1WVY9_MARBU</name>
<feature type="region of interest" description="Disordered" evidence="1">
    <location>
        <begin position="94"/>
        <end position="191"/>
    </location>
</feature>
<dbReference type="GeneID" id="18761031"/>
<gene>
    <name evidence="2" type="ORF">MBM_05096</name>
</gene>
<dbReference type="InParanoid" id="K1WVY9"/>
<dbReference type="HOGENOM" id="CLU_1421687_0_0_1"/>
<evidence type="ECO:0000313" key="2">
    <source>
        <dbReference type="EMBL" id="EKD16627.1"/>
    </source>
</evidence>
<keyword evidence="3" id="KW-1185">Reference proteome</keyword>
<dbReference type="KEGG" id="mbe:MBM_05096"/>
<organism evidence="2 3">
    <name type="scientific">Marssonina brunnea f. sp. multigermtubi (strain MB_m1)</name>
    <name type="common">Marssonina leaf spot fungus</name>
    <dbReference type="NCBI Taxonomy" id="1072389"/>
    <lineage>
        <taxon>Eukaryota</taxon>
        <taxon>Fungi</taxon>
        <taxon>Dikarya</taxon>
        <taxon>Ascomycota</taxon>
        <taxon>Pezizomycotina</taxon>
        <taxon>Leotiomycetes</taxon>
        <taxon>Helotiales</taxon>
        <taxon>Drepanopezizaceae</taxon>
        <taxon>Drepanopeziza</taxon>
    </lineage>
</organism>
<protein>
    <submittedName>
        <fullName evidence="2">Uncharacterized protein</fullName>
    </submittedName>
</protein>
<dbReference type="Proteomes" id="UP000006753">
    <property type="component" value="Unassembled WGS sequence"/>
</dbReference>
<evidence type="ECO:0000313" key="3">
    <source>
        <dbReference type="Proteomes" id="UP000006753"/>
    </source>
</evidence>
<dbReference type="AlphaFoldDB" id="K1WVY9"/>
<sequence length="191" mass="20462">MCHYRITTYENCKAIRKHLVVCANQVEHSHLQVDNHPCANITSAQRELGFTTYCNCKVDETQCNRMARPAFGERRGNTGYTWAFEKVPARATEWGGSRARNEGEGTSRAASEMGSSHGGGVGGLLGPGRRGAIDLGGSRGARARDDDQPMGSGVLTDNAGNGAKKRKTMGDTSGTVVDKENEVGQDVDMGL</sequence>
<dbReference type="EMBL" id="JH921438">
    <property type="protein sequence ID" value="EKD16627.1"/>
    <property type="molecule type" value="Genomic_DNA"/>
</dbReference>
<feature type="compositionally biased region" description="Gly residues" evidence="1">
    <location>
        <begin position="116"/>
        <end position="129"/>
    </location>
</feature>
<evidence type="ECO:0000256" key="1">
    <source>
        <dbReference type="SAM" id="MobiDB-lite"/>
    </source>
</evidence>
<reference evidence="2 3" key="1">
    <citation type="journal article" date="2012" name="BMC Genomics">
        <title>Sequencing the genome of Marssonina brunnea reveals fungus-poplar co-evolution.</title>
        <authorList>
            <person name="Zhu S."/>
            <person name="Cao Y.-Z."/>
            <person name="Jiang C."/>
            <person name="Tan B.-Y."/>
            <person name="Wang Z."/>
            <person name="Feng S."/>
            <person name="Zhang L."/>
            <person name="Su X.-H."/>
            <person name="Brejova B."/>
            <person name="Vinar T."/>
            <person name="Xu M."/>
            <person name="Wang M.-X."/>
            <person name="Zhang S.-G."/>
            <person name="Huang M.-R."/>
            <person name="Wu R."/>
            <person name="Zhou Y."/>
        </authorList>
    </citation>
    <scope>NUCLEOTIDE SEQUENCE [LARGE SCALE GENOMIC DNA]</scope>
    <source>
        <strain evidence="2 3">MB_m1</strain>
    </source>
</reference>
<proteinExistence type="predicted"/>
<accession>K1WVY9</accession>
<dbReference type="OrthoDB" id="3564997at2759"/>